<dbReference type="Pfam" id="PF00355">
    <property type="entry name" value="Rieske"/>
    <property type="match status" value="1"/>
</dbReference>
<dbReference type="SUPFAM" id="SSF50022">
    <property type="entry name" value="ISP domain"/>
    <property type="match status" value="1"/>
</dbReference>
<evidence type="ECO:0000256" key="1">
    <source>
        <dbReference type="ARBA" id="ARBA00022714"/>
    </source>
</evidence>
<evidence type="ECO:0000256" key="4">
    <source>
        <dbReference type="ARBA" id="ARBA00023014"/>
    </source>
</evidence>
<organism evidence="6 7">
    <name type="scientific">Dictyobacter arantiisoli</name>
    <dbReference type="NCBI Taxonomy" id="2014874"/>
    <lineage>
        <taxon>Bacteria</taxon>
        <taxon>Bacillati</taxon>
        <taxon>Chloroflexota</taxon>
        <taxon>Ktedonobacteria</taxon>
        <taxon>Ktedonobacterales</taxon>
        <taxon>Dictyobacteraceae</taxon>
        <taxon>Dictyobacter</taxon>
    </lineage>
</organism>
<evidence type="ECO:0000256" key="3">
    <source>
        <dbReference type="ARBA" id="ARBA00023004"/>
    </source>
</evidence>
<dbReference type="RefSeq" id="WP_149403704.1">
    <property type="nucleotide sequence ID" value="NZ_BIXY01000084.1"/>
</dbReference>
<keyword evidence="1" id="KW-0001">2Fe-2S</keyword>
<sequence>MKYLVGNVAEVPRGEKRSYKIKNIPIVVIHSAQDQFYALYERCPHQGVSLGNGTLGGTTCATGPGAAFDYTREGEILRCPWHGFSFDVTNGACVNAESLRVRTYPLTIDNSQIFLDL</sequence>
<evidence type="ECO:0000256" key="2">
    <source>
        <dbReference type="ARBA" id="ARBA00022723"/>
    </source>
</evidence>
<proteinExistence type="predicted"/>
<dbReference type="PANTHER" id="PTHR21496">
    <property type="entry name" value="FERREDOXIN-RELATED"/>
    <property type="match status" value="1"/>
</dbReference>
<dbReference type="GO" id="GO:0051537">
    <property type="term" value="F:2 iron, 2 sulfur cluster binding"/>
    <property type="evidence" value="ECO:0007669"/>
    <property type="project" value="UniProtKB-KW"/>
</dbReference>
<dbReference type="PANTHER" id="PTHR21496:SF23">
    <property type="entry name" value="3-PHENYLPROPIONATE_CINNAMIC ACID DIOXYGENASE FERREDOXIN SUBUNIT"/>
    <property type="match status" value="1"/>
</dbReference>
<comment type="caution">
    <text evidence="6">The sequence shown here is derived from an EMBL/GenBank/DDBJ whole genome shotgun (WGS) entry which is preliminary data.</text>
</comment>
<evidence type="ECO:0000313" key="6">
    <source>
        <dbReference type="EMBL" id="GCF10839.1"/>
    </source>
</evidence>
<protein>
    <recommendedName>
        <fullName evidence="5">Rieske domain-containing protein</fullName>
    </recommendedName>
</protein>
<keyword evidence="7" id="KW-1185">Reference proteome</keyword>
<dbReference type="OrthoDB" id="9795104at2"/>
<keyword evidence="3" id="KW-0408">Iron</keyword>
<accession>A0A5A5TIM0</accession>
<dbReference type="CDD" id="cd03467">
    <property type="entry name" value="Rieske"/>
    <property type="match status" value="1"/>
</dbReference>
<keyword evidence="4" id="KW-0411">Iron-sulfur</keyword>
<dbReference type="Proteomes" id="UP000322530">
    <property type="component" value="Unassembled WGS sequence"/>
</dbReference>
<dbReference type="Gene3D" id="2.102.10.10">
    <property type="entry name" value="Rieske [2Fe-2S] iron-sulphur domain"/>
    <property type="match status" value="1"/>
</dbReference>
<evidence type="ECO:0000313" key="7">
    <source>
        <dbReference type="Proteomes" id="UP000322530"/>
    </source>
</evidence>
<dbReference type="GO" id="GO:0004497">
    <property type="term" value="F:monooxygenase activity"/>
    <property type="evidence" value="ECO:0007669"/>
    <property type="project" value="UniProtKB-ARBA"/>
</dbReference>
<dbReference type="GO" id="GO:0016705">
    <property type="term" value="F:oxidoreductase activity, acting on paired donors, with incorporation or reduction of molecular oxygen"/>
    <property type="evidence" value="ECO:0007669"/>
    <property type="project" value="UniProtKB-ARBA"/>
</dbReference>
<dbReference type="PROSITE" id="PS51296">
    <property type="entry name" value="RIESKE"/>
    <property type="match status" value="1"/>
</dbReference>
<dbReference type="AlphaFoldDB" id="A0A5A5TIM0"/>
<gene>
    <name evidence="6" type="ORF">KDI_44030</name>
</gene>
<dbReference type="InterPro" id="IPR036922">
    <property type="entry name" value="Rieske_2Fe-2S_sf"/>
</dbReference>
<keyword evidence="2" id="KW-0479">Metal-binding</keyword>
<dbReference type="GO" id="GO:0046872">
    <property type="term" value="F:metal ion binding"/>
    <property type="evidence" value="ECO:0007669"/>
    <property type="project" value="UniProtKB-KW"/>
</dbReference>
<dbReference type="EMBL" id="BIXY01000084">
    <property type="protein sequence ID" value="GCF10839.1"/>
    <property type="molecule type" value="Genomic_DNA"/>
</dbReference>
<name>A0A5A5TIM0_9CHLR</name>
<evidence type="ECO:0000259" key="5">
    <source>
        <dbReference type="PROSITE" id="PS51296"/>
    </source>
</evidence>
<feature type="domain" description="Rieske" evidence="5">
    <location>
        <begin position="3"/>
        <end position="115"/>
    </location>
</feature>
<dbReference type="InterPro" id="IPR017941">
    <property type="entry name" value="Rieske_2Fe-2S"/>
</dbReference>
<reference evidence="6 7" key="1">
    <citation type="submission" date="2019-01" db="EMBL/GenBank/DDBJ databases">
        <title>Draft genome sequence of Dictyobacter sp. Uno17.</title>
        <authorList>
            <person name="Wang C.M."/>
            <person name="Zheng Y."/>
            <person name="Sakai Y."/>
            <person name="Abe K."/>
            <person name="Yokota A."/>
            <person name="Yabe S."/>
        </authorList>
    </citation>
    <scope>NUCLEOTIDE SEQUENCE [LARGE SCALE GENOMIC DNA]</scope>
    <source>
        <strain evidence="6 7">Uno17</strain>
    </source>
</reference>